<reference evidence="1 2" key="1">
    <citation type="submission" date="2009-06" db="EMBL/GenBank/DDBJ databases">
        <title>Complete sequence of Dickeya zeae Ech1591.</title>
        <authorList>
            <consortium name="US DOE Joint Genome Institute"/>
            <person name="Lucas S."/>
            <person name="Copeland A."/>
            <person name="Lapidus A."/>
            <person name="Glavina del Rio T."/>
            <person name="Tice H."/>
            <person name="Bruce D."/>
            <person name="Goodwin L."/>
            <person name="Pitluck S."/>
            <person name="Chertkov O."/>
            <person name="Brettin T."/>
            <person name="Detter J.C."/>
            <person name="Han C."/>
            <person name="Larimer F."/>
            <person name="Land M."/>
            <person name="Hauser L."/>
            <person name="Kyrpides N."/>
            <person name="Ovchinnikova G."/>
            <person name="Balakrishnan V."/>
            <person name="Glasner J."/>
            <person name="Perna N.T."/>
        </authorList>
    </citation>
    <scope>NUCLEOTIDE SEQUENCE [LARGE SCALE GENOMIC DNA]</scope>
    <source>
        <strain evidence="1 2">Ech1591</strain>
    </source>
</reference>
<dbReference type="Proteomes" id="UP000002735">
    <property type="component" value="Chromosome"/>
</dbReference>
<evidence type="ECO:0000313" key="1">
    <source>
        <dbReference type="EMBL" id="ACT06155.1"/>
    </source>
</evidence>
<dbReference type="AlphaFoldDB" id="C6CQG2"/>
<name>C6CQG2_DICC1</name>
<accession>C6CQG2</accession>
<proteinExistence type="predicted"/>
<dbReference type="HOGENOM" id="CLU_3182973_0_0_6"/>
<dbReference type="EMBL" id="CP001655">
    <property type="protein sequence ID" value="ACT06155.1"/>
    <property type="molecule type" value="Genomic_DNA"/>
</dbReference>
<dbReference type="KEGG" id="dze:Dd1591_1292"/>
<sequence>MGTPRFNPEFKFCRSLCKRGYAVATSCGLMSVAFDEMENEDLRLIL</sequence>
<evidence type="ECO:0000313" key="2">
    <source>
        <dbReference type="Proteomes" id="UP000002735"/>
    </source>
</evidence>
<organism evidence="1 2">
    <name type="scientific">Dickeya chrysanthemi (strain Ech1591)</name>
    <name type="common">Dickeya zeae (strain Ech1591)</name>
    <dbReference type="NCBI Taxonomy" id="561229"/>
    <lineage>
        <taxon>Bacteria</taxon>
        <taxon>Pseudomonadati</taxon>
        <taxon>Pseudomonadota</taxon>
        <taxon>Gammaproteobacteria</taxon>
        <taxon>Enterobacterales</taxon>
        <taxon>Pectobacteriaceae</taxon>
        <taxon>Dickeya</taxon>
    </lineage>
</organism>
<protein>
    <submittedName>
        <fullName evidence="1">Uncharacterized protein</fullName>
    </submittedName>
</protein>
<gene>
    <name evidence="1" type="ordered locus">Dd1591_1292</name>
</gene>